<evidence type="ECO:0000313" key="3">
    <source>
        <dbReference type="Proteomes" id="UP000789405"/>
    </source>
</evidence>
<name>A0A9N8W169_9GLOM</name>
<protein>
    <submittedName>
        <fullName evidence="2">20437_t:CDS:1</fullName>
    </submittedName>
</protein>
<keyword evidence="3" id="KW-1185">Reference proteome</keyword>
<evidence type="ECO:0000313" key="2">
    <source>
        <dbReference type="EMBL" id="CAG8473562.1"/>
    </source>
</evidence>
<comment type="caution">
    <text evidence="2">The sequence shown here is derived from an EMBL/GenBank/DDBJ whole genome shotgun (WGS) entry which is preliminary data.</text>
</comment>
<accession>A0A9N8W169</accession>
<feature type="compositionally biased region" description="Basic and acidic residues" evidence="1">
    <location>
        <begin position="1"/>
        <end position="14"/>
    </location>
</feature>
<feature type="compositionally biased region" description="Polar residues" evidence="1">
    <location>
        <begin position="16"/>
        <end position="29"/>
    </location>
</feature>
<dbReference type="Proteomes" id="UP000789405">
    <property type="component" value="Unassembled WGS sequence"/>
</dbReference>
<sequence length="50" mass="5310">MSDTESTAHDHDMGSRMTNNPASTGQDIGTTAAATQPTVPPTNLHFIRAR</sequence>
<dbReference type="AlphaFoldDB" id="A0A9N8W169"/>
<reference evidence="2" key="1">
    <citation type="submission" date="2021-06" db="EMBL/GenBank/DDBJ databases">
        <authorList>
            <person name="Kallberg Y."/>
            <person name="Tangrot J."/>
            <person name="Rosling A."/>
        </authorList>
    </citation>
    <scope>NUCLEOTIDE SEQUENCE</scope>
    <source>
        <strain evidence="2">MA453B</strain>
    </source>
</reference>
<organism evidence="2 3">
    <name type="scientific">Dentiscutata erythropus</name>
    <dbReference type="NCBI Taxonomy" id="1348616"/>
    <lineage>
        <taxon>Eukaryota</taxon>
        <taxon>Fungi</taxon>
        <taxon>Fungi incertae sedis</taxon>
        <taxon>Mucoromycota</taxon>
        <taxon>Glomeromycotina</taxon>
        <taxon>Glomeromycetes</taxon>
        <taxon>Diversisporales</taxon>
        <taxon>Gigasporaceae</taxon>
        <taxon>Dentiscutata</taxon>
    </lineage>
</organism>
<feature type="region of interest" description="Disordered" evidence="1">
    <location>
        <begin position="1"/>
        <end position="50"/>
    </location>
</feature>
<dbReference type="EMBL" id="CAJVPY010000450">
    <property type="protein sequence ID" value="CAG8473562.1"/>
    <property type="molecule type" value="Genomic_DNA"/>
</dbReference>
<gene>
    <name evidence="2" type="ORF">DERYTH_LOCUS1576</name>
</gene>
<evidence type="ECO:0000256" key="1">
    <source>
        <dbReference type="SAM" id="MobiDB-lite"/>
    </source>
</evidence>
<proteinExistence type="predicted"/>